<dbReference type="EMBL" id="CP017708">
    <property type="protein sequence ID" value="AOY80073.2"/>
    <property type="molecule type" value="Genomic_DNA"/>
</dbReference>
<organism evidence="2">
    <name type="scientific">Moorena producens (strain JHB)</name>
    <dbReference type="NCBI Taxonomy" id="1454205"/>
    <lineage>
        <taxon>Bacteria</taxon>
        <taxon>Bacillati</taxon>
        <taxon>Cyanobacteriota</taxon>
        <taxon>Cyanophyceae</taxon>
        <taxon>Coleofasciculales</taxon>
        <taxon>Coleofasciculaceae</taxon>
        <taxon>Moorena</taxon>
    </lineage>
</organism>
<evidence type="ECO:0000313" key="2">
    <source>
        <dbReference type="EMBL" id="AOY80073.2"/>
    </source>
</evidence>
<reference evidence="2" key="2">
    <citation type="submission" date="2022-10" db="EMBL/GenBank/DDBJ databases">
        <authorList>
            <person name="Ngo T.-E."/>
        </authorList>
    </citation>
    <scope>NUCLEOTIDE SEQUENCE</scope>
    <source>
        <strain evidence="2">JHB</strain>
    </source>
</reference>
<keyword evidence="1" id="KW-0732">Signal</keyword>
<evidence type="ECO:0000256" key="1">
    <source>
        <dbReference type="SAM" id="SignalP"/>
    </source>
</evidence>
<feature type="signal peptide" evidence="1">
    <location>
        <begin position="1"/>
        <end position="30"/>
    </location>
</feature>
<dbReference type="Proteomes" id="UP000176944">
    <property type="component" value="Chromosome"/>
</dbReference>
<gene>
    <name evidence="2" type="ORF">BJP36_09170</name>
</gene>
<dbReference type="AlphaFoldDB" id="A0A1D9FXL9"/>
<name>A0A1D9FXL9_MOOP1</name>
<feature type="chain" id="PRO_5038419326" evidence="1">
    <location>
        <begin position="31"/>
        <end position="155"/>
    </location>
</feature>
<proteinExistence type="predicted"/>
<sequence>MIAMQMRWEKLFSVLVIAASASLGAGGAIAQTNSEDLELIPLVTLPEAFENAFFDDSGNFFENRSIKSQIDTIFGSGWPPAFPELALERDAQRVSNLYRDLLKQQVESGPVIRTLDLPNPYNTSLRLLEQSSDIPIQVENQEFFLAPQPIPQLRR</sequence>
<accession>A0A1D9FXL9</accession>
<protein>
    <submittedName>
        <fullName evidence="2">Uncharacterized protein</fullName>
    </submittedName>
</protein>
<reference evidence="2" key="1">
    <citation type="journal article" date="2017" name="Proc. Natl. Acad. Sci. U.S.A.">
        <title>Comparative genomics uncovers the prolific and distinctive metabolic potential of the cyanobacterial genus Moorea.</title>
        <authorList>
            <person name="Leao T."/>
            <person name="Castelao G."/>
            <person name="Korobeynikov A."/>
            <person name="Monroe E.A."/>
            <person name="Podell S."/>
            <person name="Glukhov E."/>
            <person name="Allen E.E."/>
            <person name="Gerwick W.H."/>
            <person name="Gerwick L."/>
        </authorList>
    </citation>
    <scope>NUCLEOTIDE SEQUENCE</scope>
    <source>
        <strain evidence="2">JHB</strain>
    </source>
</reference>